<reference evidence="1 2" key="1">
    <citation type="submission" date="2019-11" db="EMBL/GenBank/DDBJ databases">
        <title>Characterization of Elizabethkingia argenteiflava sp. nov., isolated from inner surface of Soybean Pods.</title>
        <authorList>
            <person name="Mo S."/>
        </authorList>
    </citation>
    <scope>NUCLEOTIDE SEQUENCE [LARGE SCALE GENOMIC DNA]</scope>
    <source>
        <strain evidence="1 2">YB22</strain>
    </source>
</reference>
<evidence type="ECO:0000313" key="1">
    <source>
        <dbReference type="EMBL" id="NAW50026.1"/>
    </source>
</evidence>
<gene>
    <name evidence="1" type="ORF">GNY06_00995</name>
</gene>
<comment type="caution">
    <text evidence="1">The sequence shown here is derived from an EMBL/GenBank/DDBJ whole genome shotgun (WGS) entry which is preliminary data.</text>
</comment>
<sequence>MISFKKLIQLVKNKIRGAPEIRQKEKKKFNNINVQSQNRKIMTMFNYGVGGNEVKVDANEAIQEIQENKTLLVSKLTTDEPVSPEITKGLKTVEDVFHHFRPSVVVDLETAEGETVSEEFTFNKLGDFTPKNLIQNSDFLKNLSVEQEQYNTIIRQLRNNKVLNNMLTDEPSKTAFIEALRTVATELENHKEN</sequence>
<protein>
    <recommendedName>
        <fullName evidence="3">Type VI secretion system-associated protein</fullName>
    </recommendedName>
</protein>
<organism evidence="1 2">
    <name type="scientific">Elizabethkingia argenteiflava</name>
    <dbReference type="NCBI Taxonomy" id="2681556"/>
    <lineage>
        <taxon>Bacteria</taxon>
        <taxon>Pseudomonadati</taxon>
        <taxon>Bacteroidota</taxon>
        <taxon>Flavobacteriia</taxon>
        <taxon>Flavobacteriales</taxon>
        <taxon>Weeksellaceae</taxon>
        <taxon>Elizabethkingia</taxon>
    </lineage>
</organism>
<dbReference type="Proteomes" id="UP000553459">
    <property type="component" value="Unassembled WGS sequence"/>
</dbReference>
<dbReference type="AlphaFoldDB" id="A0A845PSW9"/>
<dbReference type="EMBL" id="JAAABJ010000142">
    <property type="protein sequence ID" value="NAW50026.1"/>
    <property type="molecule type" value="Genomic_DNA"/>
</dbReference>
<proteinExistence type="predicted"/>
<accession>A0A845PSW9</accession>
<keyword evidence="2" id="KW-1185">Reference proteome</keyword>
<name>A0A845PSW9_9FLAO</name>
<evidence type="ECO:0008006" key="3">
    <source>
        <dbReference type="Google" id="ProtNLM"/>
    </source>
</evidence>
<evidence type="ECO:0000313" key="2">
    <source>
        <dbReference type="Proteomes" id="UP000553459"/>
    </source>
</evidence>